<reference evidence="2 3" key="1">
    <citation type="submission" date="2020-04" db="EMBL/GenBank/DDBJ databases">
        <title>Perkinsus olseni comparative genomics.</title>
        <authorList>
            <person name="Bogema D.R."/>
        </authorList>
    </citation>
    <scope>NUCLEOTIDE SEQUENCE [LARGE SCALE GENOMIC DNA]</scope>
    <source>
        <strain evidence="2">ATCC PRA-205</strain>
    </source>
</reference>
<evidence type="ECO:0000313" key="3">
    <source>
        <dbReference type="Proteomes" id="UP000574390"/>
    </source>
</evidence>
<feature type="non-terminal residue" evidence="2">
    <location>
        <position position="1"/>
    </location>
</feature>
<evidence type="ECO:0000313" key="2">
    <source>
        <dbReference type="EMBL" id="KAF4754035.1"/>
    </source>
</evidence>
<name>A0A7J6U9A7_PEROL</name>
<protein>
    <submittedName>
        <fullName evidence="2">Uncharacterized protein</fullName>
    </submittedName>
</protein>
<sequence length="161" mass="18120">MIGAMRKKKKEPPPPEAYQLRPRKVSPPPREPFVLWVHLAVAVGLPTQSAILDLATFWQPLPVDPFVEIFIIRCPAMAGITCEMASPVQAREALEAGQALARCRSVVNREGKWLNTFELKLPKNHHRINELALCLMARDERIFNTPRDIGLVAVRLADLKV</sequence>
<feature type="compositionally biased region" description="Basic residues" evidence="1">
    <location>
        <begin position="1"/>
        <end position="10"/>
    </location>
</feature>
<organism evidence="2 3">
    <name type="scientific">Perkinsus olseni</name>
    <name type="common">Perkinsus atlanticus</name>
    <dbReference type="NCBI Taxonomy" id="32597"/>
    <lineage>
        <taxon>Eukaryota</taxon>
        <taxon>Sar</taxon>
        <taxon>Alveolata</taxon>
        <taxon>Perkinsozoa</taxon>
        <taxon>Perkinsea</taxon>
        <taxon>Perkinsida</taxon>
        <taxon>Perkinsidae</taxon>
        <taxon>Perkinsus</taxon>
    </lineage>
</organism>
<evidence type="ECO:0000256" key="1">
    <source>
        <dbReference type="SAM" id="MobiDB-lite"/>
    </source>
</evidence>
<dbReference type="Proteomes" id="UP000574390">
    <property type="component" value="Unassembled WGS sequence"/>
</dbReference>
<feature type="region of interest" description="Disordered" evidence="1">
    <location>
        <begin position="1"/>
        <end position="26"/>
    </location>
</feature>
<dbReference type="EMBL" id="JABANM010001583">
    <property type="protein sequence ID" value="KAF4754035.1"/>
    <property type="molecule type" value="Genomic_DNA"/>
</dbReference>
<gene>
    <name evidence="2" type="ORF">FOZ62_011788</name>
</gene>
<dbReference type="AlphaFoldDB" id="A0A7J6U9A7"/>
<comment type="caution">
    <text evidence="2">The sequence shown here is derived from an EMBL/GenBank/DDBJ whole genome shotgun (WGS) entry which is preliminary data.</text>
</comment>
<proteinExistence type="predicted"/>
<accession>A0A7J6U9A7</accession>